<feature type="signal peptide" evidence="1">
    <location>
        <begin position="1"/>
        <end position="29"/>
    </location>
</feature>
<accession>A0A023G465</accession>
<name>A0A023G465_AMBTT</name>
<organism evidence="2">
    <name type="scientific">Amblyomma triste</name>
    <name type="common">Neotropical tick</name>
    <dbReference type="NCBI Taxonomy" id="251400"/>
    <lineage>
        <taxon>Eukaryota</taxon>
        <taxon>Metazoa</taxon>
        <taxon>Ecdysozoa</taxon>
        <taxon>Arthropoda</taxon>
        <taxon>Chelicerata</taxon>
        <taxon>Arachnida</taxon>
        <taxon>Acari</taxon>
        <taxon>Parasitiformes</taxon>
        <taxon>Ixodida</taxon>
        <taxon>Ixodoidea</taxon>
        <taxon>Ixodidae</taxon>
        <taxon>Amblyomminae</taxon>
        <taxon>Amblyomma</taxon>
    </lineage>
</organism>
<evidence type="ECO:0000313" key="2">
    <source>
        <dbReference type="EMBL" id="JAC28537.1"/>
    </source>
</evidence>
<protein>
    <submittedName>
        <fullName evidence="2">Putative secreted protein</fullName>
    </submittedName>
</protein>
<sequence>MDAMRLAAILKAVFVSISLFAAQTNSATAQDPCFYYSDGHTCKVRDLGYDGEPTAKGGHCVNNKCVVDEIPYGCTARPRTTVGSKIGCAYTCWKDNRLHYGFKEVGQPCVHIVDSYSTVTTTCKQAGNRVLCRESITDADLHGC</sequence>
<keyword evidence="1" id="KW-0732">Signal</keyword>
<dbReference type="AlphaFoldDB" id="A0A023G465"/>
<reference evidence="2" key="1">
    <citation type="submission" date="2014-03" db="EMBL/GenBank/DDBJ databases">
        <title>The sialotranscriptome of Amblyomma triste, Amblyomma parvum and Amblyomma cajennense ticks, uncovered by 454-based RNA-seq.</title>
        <authorList>
            <person name="Garcia G.R."/>
            <person name="Gardinassi L.G."/>
            <person name="Ribeiro J.M."/>
            <person name="Anatriello E."/>
            <person name="Ferreira B.R."/>
            <person name="Moreira H.N."/>
            <person name="Mafra C."/>
            <person name="Olegario M.M."/>
            <person name="Szabo P.J."/>
            <person name="Miranda-Santos I.K."/>
            <person name="Maruyama S.R."/>
        </authorList>
    </citation>
    <scope>NUCLEOTIDE SEQUENCE</scope>
    <source>
        <strain evidence="2">Mato Grasso do Sul</strain>
        <tissue evidence="2">Salivary glands</tissue>
    </source>
</reference>
<dbReference type="EMBL" id="GBBM01006881">
    <property type="protein sequence ID" value="JAC28537.1"/>
    <property type="molecule type" value="mRNA"/>
</dbReference>
<feature type="chain" id="PRO_5001521653" evidence="1">
    <location>
        <begin position="30"/>
        <end position="144"/>
    </location>
</feature>
<evidence type="ECO:0000256" key="1">
    <source>
        <dbReference type="SAM" id="SignalP"/>
    </source>
</evidence>
<proteinExistence type="evidence at transcript level"/>